<dbReference type="InterPro" id="IPR011053">
    <property type="entry name" value="Single_hybrid_motif"/>
</dbReference>
<dbReference type="InterPro" id="IPR017453">
    <property type="entry name" value="GCV_H_sub"/>
</dbReference>
<feature type="domain" description="Lipoyl-binding" evidence="5">
    <location>
        <begin position="22"/>
        <end position="103"/>
    </location>
</feature>
<evidence type="ECO:0000313" key="7">
    <source>
        <dbReference type="Proteomes" id="UP000184389"/>
    </source>
</evidence>
<dbReference type="NCBIfam" id="NF002270">
    <property type="entry name" value="PRK01202.1"/>
    <property type="match status" value="1"/>
</dbReference>
<evidence type="ECO:0000256" key="3">
    <source>
        <dbReference type="HAMAP-Rule" id="MF_00272"/>
    </source>
</evidence>
<sequence>MKVLKDLLYTKDHEWIKVDGNKAYVGVADYAQDQLGDIVYVELPDVDDGFEIEEAFGAVESVKAAADIYMPVGGKVLEINEALEDDPSLLNQDPYENWMILIELSDVSQLDDLMNAKDYEKYLEEEA</sequence>
<dbReference type="GO" id="GO:0019464">
    <property type="term" value="P:glycine decarboxylation via glycine cleavage system"/>
    <property type="evidence" value="ECO:0007669"/>
    <property type="project" value="UniProtKB-UniRule"/>
</dbReference>
<comment type="similarity">
    <text evidence="1 3">Belongs to the GcvH family.</text>
</comment>
<evidence type="ECO:0000259" key="5">
    <source>
        <dbReference type="PROSITE" id="PS50968"/>
    </source>
</evidence>
<dbReference type="Gene3D" id="2.40.50.100">
    <property type="match status" value="1"/>
</dbReference>
<proteinExistence type="inferred from homology"/>
<comment type="subunit">
    <text evidence="3">The glycine cleavage system is composed of four proteins: P, T, L and H.</text>
</comment>
<dbReference type="Pfam" id="PF01597">
    <property type="entry name" value="GCV_H"/>
    <property type="match status" value="1"/>
</dbReference>
<dbReference type="AlphaFoldDB" id="A0A1M5Z4E6"/>
<dbReference type="InterPro" id="IPR000089">
    <property type="entry name" value="Biotin_lipoyl"/>
</dbReference>
<dbReference type="PANTHER" id="PTHR11715:SF3">
    <property type="entry name" value="GLYCINE CLEAVAGE SYSTEM H PROTEIN-RELATED"/>
    <property type="match status" value="1"/>
</dbReference>
<dbReference type="HAMAP" id="MF_00272">
    <property type="entry name" value="GcvH"/>
    <property type="match status" value="1"/>
</dbReference>
<dbReference type="CDD" id="cd06848">
    <property type="entry name" value="GCS_H"/>
    <property type="match status" value="1"/>
</dbReference>
<dbReference type="GO" id="GO:0005737">
    <property type="term" value="C:cytoplasm"/>
    <property type="evidence" value="ECO:0007669"/>
    <property type="project" value="TreeGrafter"/>
</dbReference>
<dbReference type="GO" id="GO:0005960">
    <property type="term" value="C:glycine cleavage complex"/>
    <property type="evidence" value="ECO:0007669"/>
    <property type="project" value="InterPro"/>
</dbReference>
<accession>A0A1M5Z4E6</accession>
<gene>
    <name evidence="3" type="primary">gcvH</name>
    <name evidence="6" type="ORF">SAMN02745180_02722</name>
</gene>
<dbReference type="RefSeq" id="WP_072745340.1">
    <property type="nucleotide sequence ID" value="NZ_FQXR01000020.1"/>
</dbReference>
<dbReference type="InterPro" id="IPR003016">
    <property type="entry name" value="2-oxoA_DH_lipoyl-BS"/>
</dbReference>
<dbReference type="OrthoDB" id="9796712at2"/>
<comment type="cofactor">
    <cofactor evidence="3">
        <name>(R)-lipoate</name>
        <dbReference type="ChEBI" id="CHEBI:83088"/>
    </cofactor>
    <text evidence="3">Binds 1 lipoyl cofactor covalently.</text>
</comment>
<evidence type="ECO:0000256" key="4">
    <source>
        <dbReference type="PIRSR" id="PIRSR617453-50"/>
    </source>
</evidence>
<dbReference type="SUPFAM" id="SSF51230">
    <property type="entry name" value="Single hybrid motif"/>
    <property type="match status" value="1"/>
</dbReference>
<comment type="function">
    <text evidence="3">The glycine cleavage system catalyzes the degradation of glycine. The H protein shuttles the methylamine group of glycine from the P protein to the T protein.</text>
</comment>
<feature type="modified residue" description="N6-lipoyllysine" evidence="3 4">
    <location>
        <position position="63"/>
    </location>
</feature>
<dbReference type="PROSITE" id="PS00189">
    <property type="entry name" value="LIPOYL"/>
    <property type="match status" value="1"/>
</dbReference>
<keyword evidence="7" id="KW-1185">Reference proteome</keyword>
<evidence type="ECO:0000256" key="2">
    <source>
        <dbReference type="ARBA" id="ARBA00022823"/>
    </source>
</evidence>
<dbReference type="GO" id="GO:0009249">
    <property type="term" value="P:protein lipoylation"/>
    <property type="evidence" value="ECO:0007669"/>
    <property type="project" value="TreeGrafter"/>
</dbReference>
<organism evidence="6 7">
    <name type="scientific">Sporanaerobacter acetigenes DSM 13106</name>
    <dbReference type="NCBI Taxonomy" id="1123281"/>
    <lineage>
        <taxon>Bacteria</taxon>
        <taxon>Bacillati</taxon>
        <taxon>Bacillota</taxon>
        <taxon>Tissierellia</taxon>
        <taxon>Tissierellales</taxon>
        <taxon>Sporanaerobacteraceae</taxon>
        <taxon>Sporanaerobacter</taxon>
    </lineage>
</organism>
<dbReference type="PROSITE" id="PS50968">
    <property type="entry name" value="BIOTINYL_LIPOYL"/>
    <property type="match status" value="1"/>
</dbReference>
<dbReference type="PANTHER" id="PTHR11715">
    <property type="entry name" value="GLYCINE CLEAVAGE SYSTEM H PROTEIN"/>
    <property type="match status" value="1"/>
</dbReference>
<reference evidence="6 7" key="1">
    <citation type="submission" date="2016-11" db="EMBL/GenBank/DDBJ databases">
        <authorList>
            <person name="Jaros S."/>
            <person name="Januszkiewicz K."/>
            <person name="Wedrychowicz H."/>
        </authorList>
    </citation>
    <scope>NUCLEOTIDE SEQUENCE [LARGE SCALE GENOMIC DNA]</scope>
    <source>
        <strain evidence="6 7">DSM 13106</strain>
    </source>
</reference>
<protein>
    <recommendedName>
        <fullName evidence="3">Glycine cleavage system H protein</fullName>
    </recommendedName>
</protein>
<dbReference type="Proteomes" id="UP000184389">
    <property type="component" value="Unassembled WGS sequence"/>
</dbReference>
<dbReference type="InterPro" id="IPR002930">
    <property type="entry name" value="GCV_H"/>
</dbReference>
<keyword evidence="2 3" id="KW-0450">Lipoyl</keyword>
<dbReference type="STRING" id="1123281.SAMN02745180_02722"/>
<dbReference type="InterPro" id="IPR033753">
    <property type="entry name" value="GCV_H/Fam206"/>
</dbReference>
<evidence type="ECO:0000256" key="1">
    <source>
        <dbReference type="ARBA" id="ARBA00009249"/>
    </source>
</evidence>
<dbReference type="EMBL" id="FQXR01000020">
    <property type="protein sequence ID" value="SHI19051.1"/>
    <property type="molecule type" value="Genomic_DNA"/>
</dbReference>
<evidence type="ECO:0000313" key="6">
    <source>
        <dbReference type="EMBL" id="SHI19051.1"/>
    </source>
</evidence>
<name>A0A1M5Z4E6_9FIRM</name>
<dbReference type="NCBIfam" id="TIGR00527">
    <property type="entry name" value="gcvH"/>
    <property type="match status" value="1"/>
</dbReference>